<gene>
    <name evidence="6" type="ORF">AMJ44_12760</name>
</gene>
<dbReference type="Gene3D" id="3.50.50.60">
    <property type="entry name" value="FAD/NAD(P)-binding domain"/>
    <property type="match status" value="1"/>
</dbReference>
<keyword evidence="2" id="KW-0732">Signal</keyword>
<sequence length="139" mass="15173">MGENEFDAVIIGSGLGGLSIAAALARQGFKPLVLEKHYVPGGYATTFKRPGGFVFDVSLHSTSVGEREGIHNLIPGFPEIKDVEFVPHPNLYRAIFPDYDIRVPQKDLPGYIDMLIGHFPDEKDGIEGLFEDMKGVAAD</sequence>
<keyword evidence="5" id="KW-0520">NAD</keyword>
<dbReference type="Pfam" id="PF13450">
    <property type="entry name" value="NAD_binding_8"/>
    <property type="match status" value="1"/>
</dbReference>
<dbReference type="AlphaFoldDB" id="A0A0S7XPS6"/>
<keyword evidence="4" id="KW-0521">NADP</keyword>
<feature type="non-terminal residue" evidence="6">
    <location>
        <position position="139"/>
    </location>
</feature>
<organism evidence="6 7">
    <name type="scientific">candidate division WOR-1 bacterium DG_54_3</name>
    <dbReference type="NCBI Taxonomy" id="1703775"/>
    <lineage>
        <taxon>Bacteria</taxon>
        <taxon>Bacillati</taxon>
        <taxon>Saganbacteria</taxon>
    </lineage>
</organism>
<dbReference type="InterPro" id="IPR036188">
    <property type="entry name" value="FAD/NAD-bd_sf"/>
</dbReference>
<name>A0A0S7XPS6_UNCSA</name>
<dbReference type="SUPFAM" id="SSF51905">
    <property type="entry name" value="FAD/NAD(P)-binding domain"/>
    <property type="match status" value="1"/>
</dbReference>
<evidence type="ECO:0000313" key="6">
    <source>
        <dbReference type="EMBL" id="KPJ64478.1"/>
    </source>
</evidence>
<reference evidence="6 7" key="1">
    <citation type="journal article" date="2015" name="Microbiome">
        <title>Genomic resolution of linkages in carbon, nitrogen, and sulfur cycling among widespread estuary sediment bacteria.</title>
        <authorList>
            <person name="Baker B.J."/>
            <person name="Lazar C.S."/>
            <person name="Teske A.P."/>
            <person name="Dick G.J."/>
        </authorList>
    </citation>
    <scope>NUCLEOTIDE SEQUENCE [LARGE SCALE GENOMIC DNA]</scope>
    <source>
        <strain evidence="6">DG_54_3</strain>
    </source>
</reference>
<protein>
    <submittedName>
        <fullName evidence="6">Uncharacterized protein</fullName>
    </submittedName>
</protein>
<keyword evidence="3" id="KW-0274">FAD</keyword>
<evidence type="ECO:0000313" key="7">
    <source>
        <dbReference type="Proteomes" id="UP000051861"/>
    </source>
</evidence>
<evidence type="ECO:0000256" key="4">
    <source>
        <dbReference type="ARBA" id="ARBA00022857"/>
    </source>
</evidence>
<evidence type="ECO:0000256" key="2">
    <source>
        <dbReference type="ARBA" id="ARBA00022729"/>
    </source>
</evidence>
<keyword evidence="1" id="KW-0285">Flavoprotein</keyword>
<dbReference type="Proteomes" id="UP000051861">
    <property type="component" value="Unassembled WGS sequence"/>
</dbReference>
<evidence type="ECO:0000256" key="1">
    <source>
        <dbReference type="ARBA" id="ARBA00022630"/>
    </source>
</evidence>
<comment type="caution">
    <text evidence="6">The sequence shown here is derived from an EMBL/GenBank/DDBJ whole genome shotgun (WGS) entry which is preliminary data.</text>
</comment>
<dbReference type="PANTHER" id="PTHR46091">
    <property type="entry name" value="BLR7054 PROTEIN"/>
    <property type="match status" value="1"/>
</dbReference>
<evidence type="ECO:0000256" key="5">
    <source>
        <dbReference type="ARBA" id="ARBA00023027"/>
    </source>
</evidence>
<dbReference type="PANTHER" id="PTHR46091:SF3">
    <property type="entry name" value="AMINE OXIDASE DOMAIN-CONTAINING PROTEIN"/>
    <property type="match status" value="1"/>
</dbReference>
<evidence type="ECO:0000256" key="3">
    <source>
        <dbReference type="ARBA" id="ARBA00022827"/>
    </source>
</evidence>
<accession>A0A0S7XPS6</accession>
<dbReference type="InterPro" id="IPR052206">
    <property type="entry name" value="Retinol_saturase"/>
</dbReference>
<proteinExistence type="predicted"/>
<dbReference type="EMBL" id="LIZX01000180">
    <property type="protein sequence ID" value="KPJ64478.1"/>
    <property type="molecule type" value="Genomic_DNA"/>
</dbReference>